<name>A0AAD8E7N0_DIPPU</name>
<reference evidence="1" key="1">
    <citation type="journal article" date="2023" name="IScience">
        <title>Live-bearing cockroach genome reveals convergent evolutionary mechanisms linked to viviparity in insects and beyond.</title>
        <authorList>
            <person name="Fouks B."/>
            <person name="Harrison M.C."/>
            <person name="Mikhailova A.A."/>
            <person name="Marchal E."/>
            <person name="English S."/>
            <person name="Carruthers M."/>
            <person name="Jennings E.C."/>
            <person name="Chiamaka E.L."/>
            <person name="Frigard R.A."/>
            <person name="Pippel M."/>
            <person name="Attardo G.M."/>
            <person name="Benoit J.B."/>
            <person name="Bornberg-Bauer E."/>
            <person name="Tobe S.S."/>
        </authorList>
    </citation>
    <scope>NUCLEOTIDE SEQUENCE</scope>
    <source>
        <strain evidence="1">Stay&amp;Tobe</strain>
    </source>
</reference>
<evidence type="ECO:0000313" key="1">
    <source>
        <dbReference type="EMBL" id="KAJ9580183.1"/>
    </source>
</evidence>
<dbReference type="Proteomes" id="UP001233999">
    <property type="component" value="Unassembled WGS sequence"/>
</dbReference>
<feature type="non-terminal residue" evidence="1">
    <location>
        <position position="53"/>
    </location>
</feature>
<protein>
    <submittedName>
        <fullName evidence="1">Uncharacterized protein</fullName>
    </submittedName>
</protein>
<dbReference type="EMBL" id="JASPKZ010008357">
    <property type="protein sequence ID" value="KAJ9580183.1"/>
    <property type="molecule type" value="Genomic_DNA"/>
</dbReference>
<reference evidence="1" key="2">
    <citation type="submission" date="2023-05" db="EMBL/GenBank/DDBJ databases">
        <authorList>
            <person name="Fouks B."/>
        </authorList>
    </citation>
    <scope>NUCLEOTIDE SEQUENCE</scope>
    <source>
        <strain evidence="1">Stay&amp;Tobe</strain>
        <tissue evidence="1">Testes</tissue>
    </source>
</reference>
<dbReference type="AlphaFoldDB" id="A0AAD8E7N0"/>
<comment type="caution">
    <text evidence="1">The sequence shown here is derived from an EMBL/GenBank/DDBJ whole genome shotgun (WGS) entry which is preliminary data.</text>
</comment>
<accession>A0AAD8E7N0</accession>
<proteinExistence type="predicted"/>
<gene>
    <name evidence="1" type="ORF">L9F63_004166</name>
</gene>
<keyword evidence="2" id="KW-1185">Reference proteome</keyword>
<evidence type="ECO:0000313" key="2">
    <source>
        <dbReference type="Proteomes" id="UP001233999"/>
    </source>
</evidence>
<organism evidence="1 2">
    <name type="scientific">Diploptera punctata</name>
    <name type="common">Pacific beetle cockroach</name>
    <dbReference type="NCBI Taxonomy" id="6984"/>
    <lineage>
        <taxon>Eukaryota</taxon>
        <taxon>Metazoa</taxon>
        <taxon>Ecdysozoa</taxon>
        <taxon>Arthropoda</taxon>
        <taxon>Hexapoda</taxon>
        <taxon>Insecta</taxon>
        <taxon>Pterygota</taxon>
        <taxon>Neoptera</taxon>
        <taxon>Polyneoptera</taxon>
        <taxon>Dictyoptera</taxon>
        <taxon>Blattodea</taxon>
        <taxon>Blaberoidea</taxon>
        <taxon>Blaberidae</taxon>
        <taxon>Diplopterinae</taxon>
        <taxon>Diploptera</taxon>
    </lineage>
</organism>
<sequence length="53" mass="6068">MDLRLEGEFWAPTFSELWGPPCGLLVATLVARTVRCLCVTLASRFYRFLARFS</sequence>